<keyword evidence="1" id="KW-0732">Signal</keyword>
<name>A0A3R7L5G1_9TRYP</name>
<evidence type="ECO:0000313" key="3">
    <source>
        <dbReference type="Proteomes" id="UP000284403"/>
    </source>
</evidence>
<dbReference type="GeneID" id="40317093"/>
<dbReference type="SUPFAM" id="SSF53590">
    <property type="entry name" value="Nucleoside hydrolase"/>
    <property type="match status" value="1"/>
</dbReference>
<protein>
    <submittedName>
        <fullName evidence="2">Cell wall surface anchor family protein</fullName>
    </submittedName>
</protein>
<proteinExistence type="predicted"/>
<evidence type="ECO:0000256" key="1">
    <source>
        <dbReference type="SAM" id="SignalP"/>
    </source>
</evidence>
<dbReference type="Gene3D" id="3.90.245.10">
    <property type="entry name" value="Ribonucleoside hydrolase-like"/>
    <property type="match status" value="1"/>
</dbReference>
<feature type="signal peptide" evidence="1">
    <location>
        <begin position="1"/>
        <end position="22"/>
    </location>
</feature>
<dbReference type="RefSeq" id="XP_029229535.1">
    <property type="nucleotide sequence ID" value="XM_029370400.1"/>
</dbReference>
<reference evidence="2 3" key="1">
    <citation type="journal article" date="2018" name="BMC Genomics">
        <title>Genomic comparison of Trypanosoma conorhini and Trypanosoma rangeli to Trypanosoma cruzi strains of high and low virulence.</title>
        <authorList>
            <person name="Bradwell K.R."/>
            <person name="Koparde V.N."/>
            <person name="Matveyev A.V."/>
            <person name="Serrano M.G."/>
            <person name="Alves J.M."/>
            <person name="Parikh H."/>
            <person name="Huang B."/>
            <person name="Lee V."/>
            <person name="Espinosa-Alvarez O."/>
            <person name="Ortiz P.A."/>
            <person name="Costa-Martins A.G."/>
            <person name="Teixeira M.M."/>
            <person name="Buck G.A."/>
        </authorList>
    </citation>
    <scope>NUCLEOTIDE SEQUENCE [LARGE SCALE GENOMIC DNA]</scope>
    <source>
        <strain evidence="2 3">025E</strain>
    </source>
</reference>
<accession>A0A3R7L5G1</accession>
<organism evidence="2 3">
    <name type="scientific">Trypanosoma conorhini</name>
    <dbReference type="NCBI Taxonomy" id="83891"/>
    <lineage>
        <taxon>Eukaryota</taxon>
        <taxon>Discoba</taxon>
        <taxon>Euglenozoa</taxon>
        <taxon>Kinetoplastea</taxon>
        <taxon>Metakinetoplastina</taxon>
        <taxon>Trypanosomatida</taxon>
        <taxon>Trypanosomatidae</taxon>
        <taxon>Trypanosoma</taxon>
    </lineage>
</organism>
<dbReference type="InterPro" id="IPR036452">
    <property type="entry name" value="Ribo_hydro-like"/>
</dbReference>
<comment type="caution">
    <text evidence="2">The sequence shown here is derived from an EMBL/GenBank/DDBJ whole genome shotgun (WGS) entry which is preliminary data.</text>
</comment>
<evidence type="ECO:0000313" key="2">
    <source>
        <dbReference type="EMBL" id="RNF21432.1"/>
    </source>
</evidence>
<dbReference type="OrthoDB" id="277740at2759"/>
<dbReference type="EMBL" id="MKKU01000156">
    <property type="protein sequence ID" value="RNF21432.1"/>
    <property type="molecule type" value="Genomic_DNA"/>
</dbReference>
<dbReference type="Proteomes" id="UP000284403">
    <property type="component" value="Unassembled WGS sequence"/>
</dbReference>
<keyword evidence="3" id="KW-1185">Reference proteome</keyword>
<dbReference type="GO" id="GO:0016799">
    <property type="term" value="F:hydrolase activity, hydrolyzing N-glycosyl compounds"/>
    <property type="evidence" value="ECO:0007669"/>
    <property type="project" value="InterPro"/>
</dbReference>
<sequence length="401" mass="42116">MRVAPLSLLFLLLGSLPLLAAARQHIVVDVDGSVEDYAALTSIAQSPKLRGQLSLVTVSGVTWGHAATLARNLCRFLSLAQLADVTVSVGAVQAAADAYDASLSRGGCGHSQGFPATPHDALRRGMAYSRADVTSCFGAAYHLPAKSCKVEMNASEALHAVLAGMSAGDTVVYLALASSTNLASALTYLGSHDPARLQRLKQSAVVHFLEKGYSLAVDDASTSQVLAEPGLRIVLYLSSFYDPAVTFSVSSWSEFSTMAKEKGASKAVAWLFSAWEAKKSLVESRSSDGSATFFRESGPASSLVTLCALDAAVRASCAAYRTALTKVSLHLGQPTDAGPGTLQLRITGNNVTWPSYLQATPRAHLGAARYLAAPSADRLMPPATTSLASVFMSVWSDLLRS</sequence>
<feature type="chain" id="PRO_5018757958" evidence="1">
    <location>
        <begin position="23"/>
        <end position="401"/>
    </location>
</feature>
<dbReference type="AlphaFoldDB" id="A0A3R7L5G1"/>
<gene>
    <name evidence="2" type="ORF">Tco025E_03482</name>
</gene>